<dbReference type="RefSeq" id="WP_200465712.1">
    <property type="nucleotide sequence ID" value="NZ_JAENRR010000035.1"/>
</dbReference>
<proteinExistence type="predicted"/>
<evidence type="ECO:0000313" key="1">
    <source>
        <dbReference type="EMBL" id="MBK3518484.1"/>
    </source>
</evidence>
<keyword evidence="2" id="KW-1185">Reference proteome</keyword>
<gene>
    <name evidence="1" type="ORF">JIV24_14160</name>
</gene>
<dbReference type="PROSITE" id="PS51257">
    <property type="entry name" value="PROKAR_LIPOPROTEIN"/>
    <property type="match status" value="1"/>
</dbReference>
<comment type="caution">
    <text evidence="1">The sequence shown here is derived from an EMBL/GenBank/DDBJ whole genome shotgun (WGS) entry which is preliminary data.</text>
</comment>
<reference evidence="1 2" key="1">
    <citation type="submission" date="2021-01" db="EMBL/GenBank/DDBJ databases">
        <title>Carboxyliciviraga sp.nov., isolated from coastal sediments.</title>
        <authorList>
            <person name="Lu D."/>
            <person name="Zhang T."/>
        </authorList>
    </citation>
    <scope>NUCLEOTIDE SEQUENCE [LARGE SCALE GENOMIC DNA]</scope>
    <source>
        <strain evidence="1 2">N1Y132</strain>
    </source>
</reference>
<accession>A0ABS1HLC7</accession>
<evidence type="ECO:0000313" key="2">
    <source>
        <dbReference type="Proteomes" id="UP000605676"/>
    </source>
</evidence>
<dbReference type="EMBL" id="JAENRR010000035">
    <property type="protein sequence ID" value="MBK3518484.1"/>
    <property type="molecule type" value="Genomic_DNA"/>
</dbReference>
<protein>
    <recommendedName>
        <fullName evidence="3">DUF4377 domain-containing protein</fullName>
    </recommendedName>
</protein>
<dbReference type="Proteomes" id="UP000605676">
    <property type="component" value="Unassembled WGS sequence"/>
</dbReference>
<sequence>MRNPLFKSLPLLIFFISTAMSCEKEDIEPLNQYRIGVEYSITPDLSFTVENIGDSRCPEGVVCVWEGDVHMDFIIIEGGNTIDTTMNLNYHRNYPSVFGGYTFEIQNVIPYPKYGEEVDPDDIRVVMGLIKQ</sequence>
<organism evidence="1 2">
    <name type="scientific">Carboxylicivirga marina</name>
    <dbReference type="NCBI Taxonomy" id="2800988"/>
    <lineage>
        <taxon>Bacteria</taxon>
        <taxon>Pseudomonadati</taxon>
        <taxon>Bacteroidota</taxon>
        <taxon>Bacteroidia</taxon>
        <taxon>Marinilabiliales</taxon>
        <taxon>Marinilabiliaceae</taxon>
        <taxon>Carboxylicivirga</taxon>
    </lineage>
</organism>
<evidence type="ECO:0008006" key="3">
    <source>
        <dbReference type="Google" id="ProtNLM"/>
    </source>
</evidence>
<name>A0ABS1HLC7_9BACT</name>